<dbReference type="EMBL" id="OB661726">
    <property type="protein sequence ID" value="CAD7228848.1"/>
    <property type="molecule type" value="Genomic_DNA"/>
</dbReference>
<evidence type="ECO:0000256" key="4">
    <source>
        <dbReference type="ARBA" id="ARBA00022833"/>
    </source>
</evidence>
<keyword evidence="1" id="KW-0479">Metal-binding</keyword>
<keyword evidence="3" id="KW-0863">Zinc-finger</keyword>
<evidence type="ECO:0000256" key="1">
    <source>
        <dbReference type="ARBA" id="ARBA00022723"/>
    </source>
</evidence>
<evidence type="ECO:0000313" key="7">
    <source>
        <dbReference type="EMBL" id="CAD7228848.1"/>
    </source>
</evidence>
<dbReference type="PROSITE" id="PS00028">
    <property type="entry name" value="ZINC_FINGER_C2H2_1"/>
    <property type="match status" value="6"/>
</dbReference>
<dbReference type="InterPro" id="IPR036236">
    <property type="entry name" value="Znf_C2H2_sf"/>
</dbReference>
<dbReference type="Gene3D" id="3.30.160.60">
    <property type="entry name" value="Classic Zinc Finger"/>
    <property type="match status" value="2"/>
</dbReference>
<keyword evidence="2" id="KW-0677">Repeat</keyword>
<dbReference type="GO" id="GO:0008270">
    <property type="term" value="F:zinc ion binding"/>
    <property type="evidence" value="ECO:0007669"/>
    <property type="project" value="UniProtKB-KW"/>
</dbReference>
<keyword evidence="4" id="KW-0862">Zinc</keyword>
<dbReference type="PROSITE" id="PS50157">
    <property type="entry name" value="ZINC_FINGER_C2H2_2"/>
    <property type="match status" value="3"/>
</dbReference>
<dbReference type="SUPFAM" id="SSF57667">
    <property type="entry name" value="beta-beta-alpha zinc fingers"/>
    <property type="match status" value="1"/>
</dbReference>
<feature type="region of interest" description="Disordered" evidence="5">
    <location>
        <begin position="745"/>
        <end position="791"/>
    </location>
</feature>
<dbReference type="AlphaFoldDB" id="A0A7R8ZL92"/>
<sequence length="791" mass="87996">MQQSVMVDDDANKKTRLIRLRCRLCQAVLDYSEVSIQKRPGHSSEARAKRLSELLLLPVEANPSLFGDGLVLCPNCEKKMARLSELENDVNATLQALKSKIRVRAEKKCEDGWETEPLPKGLCGTVLGMETVAIGSDDSGWVARISQAEEPLGEAPLGAEVVRVTAEVWTGNPTVDTVEESLSSPEDLAEVEGIFEDWFPNNGGATGVLDLDNSFWVQNAKDAVEDVRQDAVEDVREDDVEDVRGDDVEDVREDDVEDVREDDVEDVREGAVEDGCQPVACNFCDQRLFSKEQVQRHMQSQHPALRAEQLAFPSLASTEMVNDEEDELNREMGLPPSPETFVSPMSENMICEFCGLSLPSEETSTHSCMVEQEESVPIVYVCSSCGKVFRSGPGILNHFVCSRACVDDGEAVERERGRGVFSAAGSTFVPPLDEANPFFCPFCFRKLRNPFWLSRHIATFHALPTPFACLECGLRFPDLAFKRIHAAFHSCNSVHVCMVEQEESVPIVYVCSSCGKVFRSGPGILNHFVCSRACVDDGEAVERERGRGVFSAAGSTFVPPLDEANPFFCPFCFRKMPPVSPPFPCPICPKEFMSRDTMNKHFNSFHDNASLQFPSFSLSCSTCSLRFPYADWLSRHRDLYHPLDVPHKCRKCLQRFSDFRELLVHERIHEGEPVAMPSPSRQSSSQEETGGGILGFLMSPTGIFFIVFYIFIRRKIRNAFGGHMGRAGGASQNFFLGNWSDVHPPRGNRVDGKKRDDVIKQTSFPDHENPSGQPQVTGGGLASSSEKRFKL</sequence>
<dbReference type="SMART" id="SM00355">
    <property type="entry name" value="ZnF_C2H2"/>
    <property type="match status" value="8"/>
</dbReference>
<accession>A0A7R8ZL92</accession>
<protein>
    <submittedName>
        <fullName evidence="7">Uncharacterized protein</fullName>
    </submittedName>
</protein>
<keyword evidence="6" id="KW-0812">Transmembrane</keyword>
<dbReference type="Pfam" id="PF13894">
    <property type="entry name" value="zf-C2H2_4"/>
    <property type="match status" value="1"/>
</dbReference>
<feature type="region of interest" description="Disordered" evidence="5">
    <location>
        <begin position="250"/>
        <end position="270"/>
    </location>
</feature>
<organism evidence="7">
    <name type="scientific">Cyprideis torosa</name>
    <dbReference type="NCBI Taxonomy" id="163714"/>
    <lineage>
        <taxon>Eukaryota</taxon>
        <taxon>Metazoa</taxon>
        <taxon>Ecdysozoa</taxon>
        <taxon>Arthropoda</taxon>
        <taxon>Crustacea</taxon>
        <taxon>Oligostraca</taxon>
        <taxon>Ostracoda</taxon>
        <taxon>Podocopa</taxon>
        <taxon>Podocopida</taxon>
        <taxon>Cytherocopina</taxon>
        <taxon>Cytheroidea</taxon>
        <taxon>Cytherideidae</taxon>
        <taxon>Cyprideis</taxon>
    </lineage>
</organism>
<proteinExistence type="predicted"/>
<evidence type="ECO:0000256" key="5">
    <source>
        <dbReference type="SAM" id="MobiDB-lite"/>
    </source>
</evidence>
<dbReference type="PANTHER" id="PTHR24379:SF121">
    <property type="entry name" value="C2H2-TYPE DOMAIN-CONTAINING PROTEIN"/>
    <property type="match status" value="1"/>
</dbReference>
<evidence type="ECO:0000256" key="6">
    <source>
        <dbReference type="SAM" id="Phobius"/>
    </source>
</evidence>
<feature type="compositionally biased region" description="Basic and acidic residues" evidence="5">
    <location>
        <begin position="748"/>
        <end position="769"/>
    </location>
</feature>
<evidence type="ECO:0000256" key="3">
    <source>
        <dbReference type="ARBA" id="ARBA00022771"/>
    </source>
</evidence>
<dbReference type="InterPro" id="IPR013087">
    <property type="entry name" value="Znf_C2H2_type"/>
</dbReference>
<feature type="compositionally biased region" description="Acidic residues" evidence="5">
    <location>
        <begin position="250"/>
        <end position="266"/>
    </location>
</feature>
<dbReference type="Pfam" id="PF13912">
    <property type="entry name" value="zf-C2H2_6"/>
    <property type="match status" value="2"/>
</dbReference>
<gene>
    <name evidence="7" type="ORF">CTOB1V02_LOCUS6726</name>
</gene>
<evidence type="ECO:0000256" key="2">
    <source>
        <dbReference type="ARBA" id="ARBA00022737"/>
    </source>
</evidence>
<feature type="transmembrane region" description="Helical" evidence="6">
    <location>
        <begin position="690"/>
        <end position="712"/>
    </location>
</feature>
<dbReference type="OrthoDB" id="6077919at2759"/>
<reference evidence="7" key="1">
    <citation type="submission" date="2020-11" db="EMBL/GenBank/DDBJ databases">
        <authorList>
            <person name="Tran Van P."/>
        </authorList>
    </citation>
    <scope>NUCLEOTIDE SEQUENCE</scope>
</reference>
<dbReference type="PANTHER" id="PTHR24379">
    <property type="entry name" value="KRAB AND ZINC FINGER DOMAIN-CONTAINING"/>
    <property type="match status" value="1"/>
</dbReference>
<name>A0A7R8ZL92_9CRUS</name>
<keyword evidence="6" id="KW-0472">Membrane</keyword>
<keyword evidence="6" id="KW-1133">Transmembrane helix</keyword>